<keyword evidence="2" id="KW-1185">Reference proteome</keyword>
<gene>
    <name evidence="1" type="ORF">PMEA_00024983</name>
</gene>
<reference evidence="1 2" key="1">
    <citation type="submission" date="2022-05" db="EMBL/GenBank/DDBJ databases">
        <authorList>
            <consortium name="Genoscope - CEA"/>
            <person name="William W."/>
        </authorList>
    </citation>
    <scope>NUCLEOTIDE SEQUENCE [LARGE SCALE GENOMIC DNA]</scope>
</reference>
<feature type="non-terminal residue" evidence="1">
    <location>
        <position position="1"/>
    </location>
</feature>
<proteinExistence type="predicted"/>
<protein>
    <recommendedName>
        <fullName evidence="3">DDE Tnp4 domain-containing protein</fullName>
    </recommendedName>
</protein>
<dbReference type="AlphaFoldDB" id="A0AAU9XL87"/>
<evidence type="ECO:0008006" key="3">
    <source>
        <dbReference type="Google" id="ProtNLM"/>
    </source>
</evidence>
<comment type="caution">
    <text evidence="1">The sequence shown here is derived from an EMBL/GenBank/DDBJ whole genome shotgun (WGS) entry which is preliminary data.</text>
</comment>
<dbReference type="Proteomes" id="UP001159428">
    <property type="component" value="Unassembled WGS sequence"/>
</dbReference>
<organism evidence="1 2">
    <name type="scientific">Pocillopora meandrina</name>
    <dbReference type="NCBI Taxonomy" id="46732"/>
    <lineage>
        <taxon>Eukaryota</taxon>
        <taxon>Metazoa</taxon>
        <taxon>Cnidaria</taxon>
        <taxon>Anthozoa</taxon>
        <taxon>Hexacorallia</taxon>
        <taxon>Scleractinia</taxon>
        <taxon>Astrocoeniina</taxon>
        <taxon>Pocilloporidae</taxon>
        <taxon>Pocillopora</taxon>
    </lineage>
</organism>
<name>A0AAU9XL87_9CNID</name>
<dbReference type="EMBL" id="CALNXJ010000048">
    <property type="protein sequence ID" value="CAH3150859.1"/>
    <property type="molecule type" value="Genomic_DNA"/>
</dbReference>
<sequence>TDGFLDDEEFIVLYDYYQPVNPSFPYWNFDPFCLDVFDSCECEAHFRVAKDDIPIPLTNCFGFINCTVRPICRPGEKQRVVYNGHKRVHALKISIRSSAKWFDSKSLWSRGRPMSLWRPSLPSSSSFNGPLPNREVPVFTADMEAFNSAMSSARTSVEWLFGDISNSFKFLDFKKNLKLGLSAVGKQYI</sequence>
<accession>A0AAU9XL87</accession>
<evidence type="ECO:0000313" key="1">
    <source>
        <dbReference type="EMBL" id="CAH3150859.1"/>
    </source>
</evidence>
<evidence type="ECO:0000313" key="2">
    <source>
        <dbReference type="Proteomes" id="UP001159428"/>
    </source>
</evidence>